<evidence type="ECO:0000256" key="5">
    <source>
        <dbReference type="ARBA" id="ARBA00022692"/>
    </source>
</evidence>
<evidence type="ECO:0000259" key="10">
    <source>
        <dbReference type="Pfam" id="PF04290"/>
    </source>
</evidence>
<evidence type="ECO:0000256" key="7">
    <source>
        <dbReference type="ARBA" id="ARBA00023136"/>
    </source>
</evidence>
<name>A0ABP6WBX0_9GAMM</name>
<dbReference type="Proteomes" id="UP001500795">
    <property type="component" value="Unassembled WGS sequence"/>
</dbReference>
<protein>
    <recommendedName>
        <fullName evidence="9">TRAP transporter small permease protein</fullName>
    </recommendedName>
</protein>
<keyword evidence="4 9" id="KW-0997">Cell inner membrane</keyword>
<comment type="similarity">
    <text evidence="8 9">Belongs to the TRAP transporter small permease family.</text>
</comment>
<keyword evidence="3" id="KW-1003">Cell membrane</keyword>
<evidence type="ECO:0000256" key="9">
    <source>
        <dbReference type="RuleBase" id="RU369079"/>
    </source>
</evidence>
<comment type="function">
    <text evidence="9">Part of the tripartite ATP-independent periplasmic (TRAP) transport system.</text>
</comment>
<feature type="transmembrane region" description="Helical" evidence="9">
    <location>
        <begin position="135"/>
        <end position="154"/>
    </location>
</feature>
<evidence type="ECO:0000313" key="11">
    <source>
        <dbReference type="EMBL" id="GAA3548480.1"/>
    </source>
</evidence>
<evidence type="ECO:0000256" key="1">
    <source>
        <dbReference type="ARBA" id="ARBA00004429"/>
    </source>
</evidence>
<proteinExistence type="inferred from homology"/>
<keyword evidence="7 9" id="KW-0472">Membrane</keyword>
<accession>A0ABP6WBX0</accession>
<dbReference type="RefSeq" id="WP_344959685.1">
    <property type="nucleotide sequence ID" value="NZ_BAABCX010000005.1"/>
</dbReference>
<dbReference type="EMBL" id="BAABCX010000005">
    <property type="protein sequence ID" value="GAA3548480.1"/>
    <property type="molecule type" value="Genomic_DNA"/>
</dbReference>
<keyword evidence="2 9" id="KW-0813">Transport</keyword>
<dbReference type="InterPro" id="IPR055348">
    <property type="entry name" value="DctQ"/>
</dbReference>
<dbReference type="Pfam" id="PF04290">
    <property type="entry name" value="DctQ"/>
    <property type="match status" value="1"/>
</dbReference>
<sequence length="180" mass="19925">MSKLLALIATIDAVLVFLIKPVLGLISAAIAFMLALGIFTRAVLDAPLFGLEELILVVAMWIYMLGAVLASRERSHLSADFVQVVCSNPKMIQVMRLLSTLISLLMAVMFVTWSYDLLQWGINKGQATPVFQLPWYISQSSLFVAALLFCFYLIRDLLADLNTLLHPGTLPHPVISEDNC</sequence>
<evidence type="ECO:0000256" key="4">
    <source>
        <dbReference type="ARBA" id="ARBA00022519"/>
    </source>
</evidence>
<feature type="transmembrane region" description="Helical" evidence="9">
    <location>
        <begin position="97"/>
        <end position="115"/>
    </location>
</feature>
<comment type="subcellular location">
    <subcellularLocation>
        <location evidence="1 9">Cell inner membrane</location>
        <topology evidence="1 9">Multi-pass membrane protein</topology>
    </subcellularLocation>
</comment>
<dbReference type="PANTHER" id="PTHR35011">
    <property type="entry name" value="2,3-DIKETO-L-GULONATE TRAP TRANSPORTER SMALL PERMEASE PROTEIN YIAM"/>
    <property type="match status" value="1"/>
</dbReference>
<keyword evidence="12" id="KW-1185">Reference proteome</keyword>
<dbReference type="InterPro" id="IPR007387">
    <property type="entry name" value="TRAP_DctQ"/>
</dbReference>
<organism evidence="11 12">
    <name type="scientific">Zobellella aerophila</name>
    <dbReference type="NCBI Taxonomy" id="870480"/>
    <lineage>
        <taxon>Bacteria</taxon>
        <taxon>Pseudomonadati</taxon>
        <taxon>Pseudomonadota</taxon>
        <taxon>Gammaproteobacteria</taxon>
        <taxon>Aeromonadales</taxon>
        <taxon>Aeromonadaceae</taxon>
        <taxon>Zobellella</taxon>
    </lineage>
</organism>
<keyword evidence="6 9" id="KW-1133">Transmembrane helix</keyword>
<comment type="subunit">
    <text evidence="9">The complex comprises the extracytoplasmic solute receptor protein and the two transmembrane proteins.</text>
</comment>
<gene>
    <name evidence="11" type="ORF">GCM10022394_30780</name>
</gene>
<comment type="caution">
    <text evidence="9">Lacks conserved residue(s) required for the propagation of feature annotation.</text>
</comment>
<feature type="transmembrane region" description="Helical" evidence="9">
    <location>
        <begin position="48"/>
        <end position="70"/>
    </location>
</feature>
<keyword evidence="5 9" id="KW-0812">Transmembrane</keyword>
<evidence type="ECO:0000256" key="3">
    <source>
        <dbReference type="ARBA" id="ARBA00022475"/>
    </source>
</evidence>
<evidence type="ECO:0000256" key="2">
    <source>
        <dbReference type="ARBA" id="ARBA00022448"/>
    </source>
</evidence>
<reference evidence="12" key="1">
    <citation type="journal article" date="2019" name="Int. J. Syst. Evol. Microbiol.">
        <title>The Global Catalogue of Microorganisms (GCM) 10K type strain sequencing project: providing services to taxonomists for standard genome sequencing and annotation.</title>
        <authorList>
            <consortium name="The Broad Institute Genomics Platform"/>
            <consortium name="The Broad Institute Genome Sequencing Center for Infectious Disease"/>
            <person name="Wu L."/>
            <person name="Ma J."/>
        </authorList>
    </citation>
    <scope>NUCLEOTIDE SEQUENCE [LARGE SCALE GENOMIC DNA]</scope>
    <source>
        <strain evidence="12">JCM 17110</strain>
    </source>
</reference>
<evidence type="ECO:0000313" key="12">
    <source>
        <dbReference type="Proteomes" id="UP001500795"/>
    </source>
</evidence>
<evidence type="ECO:0000256" key="6">
    <source>
        <dbReference type="ARBA" id="ARBA00022989"/>
    </source>
</evidence>
<feature type="domain" description="Tripartite ATP-independent periplasmic transporters DctQ component" evidence="10">
    <location>
        <begin position="31"/>
        <end position="161"/>
    </location>
</feature>
<evidence type="ECO:0000256" key="8">
    <source>
        <dbReference type="ARBA" id="ARBA00038436"/>
    </source>
</evidence>
<comment type="caution">
    <text evidence="11">The sequence shown here is derived from an EMBL/GenBank/DDBJ whole genome shotgun (WGS) entry which is preliminary data.</text>
</comment>